<proteinExistence type="predicted"/>
<dbReference type="CDD" id="cd04301">
    <property type="entry name" value="NAT_SF"/>
    <property type="match status" value="1"/>
</dbReference>
<dbReference type="InterPro" id="IPR000182">
    <property type="entry name" value="GNAT_dom"/>
</dbReference>
<dbReference type="PROSITE" id="PS51186">
    <property type="entry name" value="GNAT"/>
    <property type="match status" value="1"/>
</dbReference>
<dbReference type="PANTHER" id="PTHR13947">
    <property type="entry name" value="GNAT FAMILY N-ACETYLTRANSFERASE"/>
    <property type="match status" value="1"/>
</dbReference>
<protein>
    <submittedName>
        <fullName evidence="3">Acetyltransferase (GNAT) domain-containing protein</fullName>
    </submittedName>
</protein>
<feature type="domain" description="N-acetyltransferase" evidence="2">
    <location>
        <begin position="8"/>
        <end position="158"/>
    </location>
</feature>
<reference evidence="4" key="1">
    <citation type="submission" date="2016-11" db="EMBL/GenBank/DDBJ databases">
        <authorList>
            <person name="Varghese N."/>
            <person name="Submissions S."/>
        </authorList>
    </citation>
    <scope>NUCLEOTIDE SEQUENCE [LARGE SCALE GENOMIC DNA]</scope>
    <source>
        <strain evidence="4">DSM 22623</strain>
    </source>
</reference>
<gene>
    <name evidence="3" type="ORF">SAMN04488508_103351</name>
</gene>
<evidence type="ECO:0000313" key="3">
    <source>
        <dbReference type="EMBL" id="SHI83380.1"/>
    </source>
</evidence>
<dbReference type="Gene3D" id="3.40.630.30">
    <property type="match status" value="1"/>
</dbReference>
<dbReference type="PANTHER" id="PTHR13947:SF37">
    <property type="entry name" value="LD18367P"/>
    <property type="match status" value="1"/>
</dbReference>
<dbReference type="OrthoDB" id="1431064at2"/>
<evidence type="ECO:0000256" key="1">
    <source>
        <dbReference type="ARBA" id="ARBA00022679"/>
    </source>
</evidence>
<sequence length="158" mass="18363">MRPLSDQLTIIPFDTKYAKDFARLNVEWLEKYFVVEPLDQQLLEKCEETIVQKGGYIFFAKVEEEIAGTFSLIPVESNIYELGKMAVSPKFQGHKIGQQLLQHGIDFAKNEGWKKVILYSNTLLENAIYIYKKIGFVEIPIEKKPLYKRSNIKMELVL</sequence>
<dbReference type="Pfam" id="PF00583">
    <property type="entry name" value="Acetyltransf_1"/>
    <property type="match status" value="1"/>
</dbReference>
<name>A0A1M6EDI2_9FLAO</name>
<dbReference type="STRING" id="570521.SAMN04488508_103351"/>
<organism evidence="3 4">
    <name type="scientific">Aquimarina spongiae</name>
    <dbReference type="NCBI Taxonomy" id="570521"/>
    <lineage>
        <taxon>Bacteria</taxon>
        <taxon>Pseudomonadati</taxon>
        <taxon>Bacteroidota</taxon>
        <taxon>Flavobacteriia</taxon>
        <taxon>Flavobacteriales</taxon>
        <taxon>Flavobacteriaceae</taxon>
        <taxon>Aquimarina</taxon>
    </lineage>
</organism>
<dbReference type="AlphaFoldDB" id="A0A1M6EDI2"/>
<dbReference type="EMBL" id="FQYP01000003">
    <property type="protein sequence ID" value="SHI83380.1"/>
    <property type="molecule type" value="Genomic_DNA"/>
</dbReference>
<evidence type="ECO:0000313" key="4">
    <source>
        <dbReference type="Proteomes" id="UP000184432"/>
    </source>
</evidence>
<dbReference type="SUPFAM" id="SSF55729">
    <property type="entry name" value="Acyl-CoA N-acyltransferases (Nat)"/>
    <property type="match status" value="1"/>
</dbReference>
<dbReference type="RefSeq" id="WP_073315688.1">
    <property type="nucleotide sequence ID" value="NZ_FQYP01000003.1"/>
</dbReference>
<keyword evidence="1 3" id="KW-0808">Transferase</keyword>
<dbReference type="GO" id="GO:0008080">
    <property type="term" value="F:N-acetyltransferase activity"/>
    <property type="evidence" value="ECO:0007669"/>
    <property type="project" value="InterPro"/>
</dbReference>
<dbReference type="InterPro" id="IPR016181">
    <property type="entry name" value="Acyl_CoA_acyltransferase"/>
</dbReference>
<keyword evidence="4" id="KW-1185">Reference proteome</keyword>
<dbReference type="InterPro" id="IPR050769">
    <property type="entry name" value="NAT_camello-type"/>
</dbReference>
<accession>A0A1M6EDI2</accession>
<evidence type="ECO:0000259" key="2">
    <source>
        <dbReference type="PROSITE" id="PS51186"/>
    </source>
</evidence>
<dbReference type="Proteomes" id="UP000184432">
    <property type="component" value="Unassembled WGS sequence"/>
</dbReference>